<dbReference type="Pfam" id="PF10117">
    <property type="entry name" value="McrBC"/>
    <property type="match status" value="1"/>
</dbReference>
<dbReference type="InterPro" id="IPR011604">
    <property type="entry name" value="PDDEXK-like_dom_sf"/>
</dbReference>
<comment type="caution">
    <text evidence="1">The sequence shown here is derived from an EMBL/GenBank/DDBJ whole genome shotgun (WGS) entry which is preliminary data.</text>
</comment>
<dbReference type="PANTHER" id="PTHR38733:SF1">
    <property type="entry name" value="TYPE IV METHYL-DIRECTED RESTRICTION ENZYME ECOKMCRBC"/>
    <property type="match status" value="1"/>
</dbReference>
<dbReference type="AlphaFoldDB" id="A0A9X8R1E9"/>
<dbReference type="PANTHER" id="PTHR38733">
    <property type="entry name" value="PROTEIN MCRC"/>
    <property type="match status" value="1"/>
</dbReference>
<name>A0A9X8R1E9_9BACI</name>
<evidence type="ECO:0000313" key="1">
    <source>
        <dbReference type="EMBL" id="SIQ01271.1"/>
    </source>
</evidence>
<protein>
    <submittedName>
        <fullName evidence="1">5-methylcytosine-specific restriction enzyme subunit McrC</fullName>
    </submittedName>
</protein>
<dbReference type="Gene3D" id="3.90.320.10">
    <property type="match status" value="1"/>
</dbReference>
<dbReference type="Proteomes" id="UP000185829">
    <property type="component" value="Unassembled WGS sequence"/>
</dbReference>
<accession>A0A9X8R1E9</accession>
<gene>
    <name evidence="1" type="ORF">SAMN05878482_10176</name>
</gene>
<dbReference type="EMBL" id="FTMX01000001">
    <property type="protein sequence ID" value="SIQ01271.1"/>
    <property type="molecule type" value="Genomic_DNA"/>
</dbReference>
<organism evidence="1 2">
    <name type="scientific">Peribacillus simplex</name>
    <dbReference type="NCBI Taxonomy" id="1478"/>
    <lineage>
        <taxon>Bacteria</taxon>
        <taxon>Bacillati</taxon>
        <taxon>Bacillota</taxon>
        <taxon>Bacilli</taxon>
        <taxon>Bacillales</taxon>
        <taxon>Bacillaceae</taxon>
        <taxon>Peribacillus</taxon>
    </lineage>
</organism>
<evidence type="ECO:0000313" key="2">
    <source>
        <dbReference type="Proteomes" id="UP000185829"/>
    </source>
</evidence>
<dbReference type="InterPro" id="IPR019292">
    <property type="entry name" value="McrC"/>
</dbReference>
<dbReference type="RefSeq" id="WP_076364104.1">
    <property type="nucleotide sequence ID" value="NZ_FTMX01000001.1"/>
</dbReference>
<proteinExistence type="predicted"/>
<reference evidence="1 2" key="1">
    <citation type="submission" date="2017-01" db="EMBL/GenBank/DDBJ databases">
        <authorList>
            <person name="Varghese N."/>
            <person name="Submissions S."/>
        </authorList>
    </citation>
    <scope>NUCLEOTIDE SEQUENCE [LARGE SCALE GENOMIC DNA]</scope>
    <source>
        <strain evidence="1 2">RUG2-6</strain>
    </source>
</reference>
<sequence>MNKTITVREAFDWITENTVTNAQFEELVQYIEEKYPNEKVLELQYKRLRFINYVGVIQCSDVRYEIVPKITLNPVNDQKALLAMLSVTGFLSISFYDQVQNGEEKGNLLDAFLTSFITRLLPELQKGIYKTYERQEDNLYALRGKLQLSKHVRQNMFQKSNAYCAFDEHTENNSLNQLFKCALLIVKRSAKNHRLTLHLERCLGFLEQVDLVQFSQSNFKNIMFNRQNERFRDAALFAKLIIERADIYNKRRNASSFSFLFQMNLLFENYIEAALKEAVGTHAVISQDTGKRLLRNKKSGYGNILLKPDFVIDNKIIIDTKWKSSSYNGRSQYVQSDIYQMYAYVTAYKDVERCILLYPKQEGETDYPVWEVIDTEKTIEMCAVRVDEFSETVSELKDIYYKLI</sequence>